<organism evidence="1 2">
    <name type="scientific">Burkholderia ubonensis</name>
    <dbReference type="NCBI Taxonomy" id="101571"/>
    <lineage>
        <taxon>Bacteria</taxon>
        <taxon>Pseudomonadati</taxon>
        <taxon>Pseudomonadota</taxon>
        <taxon>Betaproteobacteria</taxon>
        <taxon>Burkholderiales</taxon>
        <taxon>Burkholderiaceae</taxon>
        <taxon>Burkholderia</taxon>
        <taxon>Burkholderia cepacia complex</taxon>
    </lineage>
</organism>
<dbReference type="EMBL" id="LNJU01000005">
    <property type="protein sequence ID" value="KWZ52294.1"/>
    <property type="molecule type" value="Genomic_DNA"/>
</dbReference>
<protein>
    <recommendedName>
        <fullName evidence="3">PAAR domain-containing protein</fullName>
    </recommendedName>
</protein>
<reference evidence="1 2" key="1">
    <citation type="submission" date="2015-11" db="EMBL/GenBank/DDBJ databases">
        <authorList>
            <person name="Sahl J."/>
            <person name="Wagner D."/>
            <person name="Keim P."/>
        </authorList>
    </citation>
    <scope>NUCLEOTIDE SEQUENCE [LARGE SCALE GENOMIC DNA]</scope>
    <source>
        <strain evidence="1 2">MSMB1157</strain>
    </source>
</reference>
<accession>A0AA40R3B3</accession>
<name>A0AA40R3B3_9BURK</name>
<comment type="caution">
    <text evidence="1">The sequence shown here is derived from an EMBL/GenBank/DDBJ whole genome shotgun (WGS) entry which is preliminary data.</text>
</comment>
<evidence type="ECO:0000313" key="1">
    <source>
        <dbReference type="EMBL" id="KWZ52294.1"/>
    </source>
</evidence>
<dbReference type="Proteomes" id="UP000070119">
    <property type="component" value="Chromosome 2"/>
</dbReference>
<sequence length="181" mass="19622">MIRYFLAKGDRAGRAVITEGLDAVTCPNPPPRVHIATLYMKTYCTTCKQEGFIAPKGPRRTGTGPNGKQWALSGDINVCGCKPPPVFYAERNMRMVFAAEQAATLTGQGALRSALAIHAEHDEQFVLCDATTGSPLARVQYRIRTASGKVFSGVTDATGHTQRVTTIGAEDLQLHIYCEHV</sequence>
<evidence type="ECO:0008006" key="3">
    <source>
        <dbReference type="Google" id="ProtNLM"/>
    </source>
</evidence>
<gene>
    <name evidence="1" type="ORF">WK57_24620</name>
</gene>
<proteinExistence type="predicted"/>
<evidence type="ECO:0000313" key="2">
    <source>
        <dbReference type="Proteomes" id="UP000070119"/>
    </source>
</evidence>
<dbReference type="RefSeq" id="WP_060067319.1">
    <property type="nucleotide sequence ID" value="NZ_CM003772.1"/>
</dbReference>
<dbReference type="AlphaFoldDB" id="A0AA40R3B3"/>